<protein>
    <submittedName>
        <fullName evidence="2">Uncharacterized protein</fullName>
    </submittedName>
</protein>
<dbReference type="EMBL" id="KI275781">
    <property type="protein sequence ID" value="ESA22195.1"/>
    <property type="molecule type" value="Genomic_DNA"/>
</dbReference>
<dbReference type="AlphaFoldDB" id="U9UP82"/>
<accession>U9UP82</accession>
<dbReference type="HOGENOM" id="CLU_2729298_0_0_1"/>
<organism evidence="2">
    <name type="scientific">Rhizophagus irregularis (strain DAOM 181602 / DAOM 197198 / MUCL 43194)</name>
    <name type="common">Arbuscular mycorrhizal fungus</name>
    <name type="synonym">Glomus intraradices</name>
    <dbReference type="NCBI Taxonomy" id="747089"/>
    <lineage>
        <taxon>Eukaryota</taxon>
        <taxon>Fungi</taxon>
        <taxon>Fungi incertae sedis</taxon>
        <taxon>Mucoromycota</taxon>
        <taxon>Glomeromycotina</taxon>
        <taxon>Glomeromycetes</taxon>
        <taxon>Glomerales</taxon>
        <taxon>Glomeraceae</taxon>
        <taxon>Rhizophagus</taxon>
    </lineage>
</organism>
<proteinExistence type="predicted"/>
<gene>
    <name evidence="2" type="ORF">GLOINDRAFT_16676</name>
</gene>
<feature type="region of interest" description="Disordered" evidence="1">
    <location>
        <begin position="34"/>
        <end position="72"/>
    </location>
</feature>
<feature type="compositionally biased region" description="Polar residues" evidence="1">
    <location>
        <begin position="48"/>
        <end position="72"/>
    </location>
</feature>
<evidence type="ECO:0000313" key="2">
    <source>
        <dbReference type="EMBL" id="ESA22195.1"/>
    </source>
</evidence>
<reference evidence="2" key="1">
    <citation type="submission" date="2013-07" db="EMBL/GenBank/DDBJ databases">
        <title>The genome of an arbuscular mycorrhizal fungus provides insights into the evolution of the oldest plant symbiosis.</title>
        <authorList>
            <consortium name="DOE Joint Genome Institute"/>
            <person name="Tisserant E."/>
            <person name="Malbreil M."/>
            <person name="Kuo A."/>
            <person name="Kohler A."/>
            <person name="Symeonidi A."/>
            <person name="Balestrini R."/>
            <person name="Charron P."/>
            <person name="Duensing N."/>
            <person name="Frei-dit-Frey N."/>
            <person name="Gianinazzi-Pearson V."/>
            <person name="Gilbert B."/>
            <person name="Handa Y."/>
            <person name="Hijri M."/>
            <person name="Kaul R."/>
            <person name="Kawaguchi M."/>
            <person name="Krajinski F."/>
            <person name="Lammers P."/>
            <person name="Lapierre D."/>
            <person name="Masclaux F.G."/>
            <person name="Murat C."/>
            <person name="Morin E."/>
            <person name="Ndikumana S."/>
            <person name="Pagni M."/>
            <person name="Petitpierre D."/>
            <person name="Requena N."/>
            <person name="Rosikiewicz P."/>
            <person name="Riley R."/>
            <person name="Saito K."/>
            <person name="San Clemente H."/>
            <person name="Shapiro H."/>
            <person name="van Tuinen D."/>
            <person name="Becard G."/>
            <person name="Bonfante P."/>
            <person name="Paszkowski U."/>
            <person name="Shachar-Hill Y."/>
            <person name="Young J.P."/>
            <person name="Sanders I.R."/>
            <person name="Henrissat B."/>
            <person name="Rensing S.A."/>
            <person name="Grigoriev I.V."/>
            <person name="Corradi N."/>
            <person name="Roux C."/>
            <person name="Martin F."/>
        </authorList>
    </citation>
    <scope>NUCLEOTIDE SEQUENCE</scope>
    <source>
        <strain evidence="2">DAOM 197198</strain>
    </source>
</reference>
<feature type="non-terminal residue" evidence="2">
    <location>
        <position position="72"/>
    </location>
</feature>
<evidence type="ECO:0000256" key="1">
    <source>
        <dbReference type="SAM" id="MobiDB-lite"/>
    </source>
</evidence>
<name>U9UP82_RHIID</name>
<sequence length="72" mass="8301">MPFKTIKNLFSWSKQKLTALTTINKETETASKLELEEGELEQLPKTFPNDNQDNNKTRTQQAKTNYTQPNAN</sequence>